<evidence type="ECO:0000256" key="2">
    <source>
        <dbReference type="ARBA" id="ARBA00023015"/>
    </source>
</evidence>
<dbReference type="SUPFAM" id="SSF88946">
    <property type="entry name" value="Sigma2 domain of RNA polymerase sigma factors"/>
    <property type="match status" value="1"/>
</dbReference>
<evidence type="ECO:0000259" key="6">
    <source>
        <dbReference type="Pfam" id="PF08281"/>
    </source>
</evidence>
<dbReference type="RefSeq" id="WP_407029895.1">
    <property type="nucleotide sequence ID" value="NZ_JAQGEF010000002.1"/>
</dbReference>
<name>A0ABT4UH64_9BACT</name>
<feature type="domain" description="RNA polymerase sigma factor 70 region 4 type 2" evidence="6">
    <location>
        <begin position="115"/>
        <end position="167"/>
    </location>
</feature>
<dbReference type="InterPro" id="IPR007627">
    <property type="entry name" value="RNA_pol_sigma70_r2"/>
</dbReference>
<dbReference type="InterPro" id="IPR013324">
    <property type="entry name" value="RNA_pol_sigma_r3/r4-like"/>
</dbReference>
<evidence type="ECO:0000313" key="8">
    <source>
        <dbReference type="Proteomes" id="UP001210231"/>
    </source>
</evidence>
<evidence type="ECO:0000256" key="1">
    <source>
        <dbReference type="ARBA" id="ARBA00010641"/>
    </source>
</evidence>
<dbReference type="SUPFAM" id="SSF88659">
    <property type="entry name" value="Sigma3 and sigma4 domains of RNA polymerase sigma factors"/>
    <property type="match status" value="1"/>
</dbReference>
<keyword evidence="3" id="KW-0731">Sigma factor</keyword>
<dbReference type="Gene3D" id="1.10.10.10">
    <property type="entry name" value="Winged helix-like DNA-binding domain superfamily/Winged helix DNA-binding domain"/>
    <property type="match status" value="1"/>
</dbReference>
<proteinExistence type="inferred from homology"/>
<dbReference type="NCBIfam" id="TIGR02937">
    <property type="entry name" value="sigma70-ECF"/>
    <property type="match status" value="1"/>
</dbReference>
<evidence type="ECO:0000313" key="7">
    <source>
        <dbReference type="EMBL" id="MDA3613565.1"/>
    </source>
</evidence>
<gene>
    <name evidence="7" type="ORF">O3P16_01995</name>
</gene>
<dbReference type="InterPro" id="IPR014284">
    <property type="entry name" value="RNA_pol_sigma-70_dom"/>
</dbReference>
<dbReference type="Gene3D" id="1.10.1740.10">
    <property type="match status" value="1"/>
</dbReference>
<dbReference type="InterPro" id="IPR039425">
    <property type="entry name" value="RNA_pol_sigma-70-like"/>
</dbReference>
<dbReference type="PANTHER" id="PTHR43133">
    <property type="entry name" value="RNA POLYMERASE ECF-TYPE SIGMA FACTO"/>
    <property type="match status" value="1"/>
</dbReference>
<dbReference type="PANTHER" id="PTHR43133:SF46">
    <property type="entry name" value="RNA POLYMERASE SIGMA-70 FACTOR ECF SUBFAMILY"/>
    <property type="match status" value="1"/>
</dbReference>
<keyword evidence="8" id="KW-1185">Reference proteome</keyword>
<dbReference type="EMBL" id="JAQGEF010000002">
    <property type="protein sequence ID" value="MDA3613565.1"/>
    <property type="molecule type" value="Genomic_DNA"/>
</dbReference>
<organism evidence="7 8">
    <name type="scientific">Polluticaenibacter yanchengensis</name>
    <dbReference type="NCBI Taxonomy" id="3014562"/>
    <lineage>
        <taxon>Bacteria</taxon>
        <taxon>Pseudomonadati</taxon>
        <taxon>Bacteroidota</taxon>
        <taxon>Chitinophagia</taxon>
        <taxon>Chitinophagales</taxon>
        <taxon>Chitinophagaceae</taxon>
        <taxon>Polluticaenibacter</taxon>
    </lineage>
</organism>
<keyword evidence="4" id="KW-0804">Transcription</keyword>
<dbReference type="InterPro" id="IPR013325">
    <property type="entry name" value="RNA_pol_sigma_r2"/>
</dbReference>
<dbReference type="InterPro" id="IPR036388">
    <property type="entry name" value="WH-like_DNA-bd_sf"/>
</dbReference>
<evidence type="ECO:0000256" key="3">
    <source>
        <dbReference type="ARBA" id="ARBA00023082"/>
    </source>
</evidence>
<comment type="caution">
    <text evidence="7">The sequence shown here is derived from an EMBL/GenBank/DDBJ whole genome shotgun (WGS) entry which is preliminary data.</text>
</comment>
<dbReference type="Proteomes" id="UP001210231">
    <property type="component" value="Unassembled WGS sequence"/>
</dbReference>
<reference evidence="7 8" key="1">
    <citation type="submission" date="2022-12" db="EMBL/GenBank/DDBJ databases">
        <title>Chitinophagaceae gen. sp. nov., a new member of the family Chitinophagaceae, isolated from soil in a chemical factory.</title>
        <authorList>
            <person name="Ke Z."/>
        </authorList>
    </citation>
    <scope>NUCLEOTIDE SEQUENCE [LARGE SCALE GENOMIC DNA]</scope>
    <source>
        <strain evidence="7 8">LY-5</strain>
    </source>
</reference>
<feature type="domain" description="RNA polymerase sigma-70 region 2" evidence="5">
    <location>
        <begin position="21"/>
        <end position="88"/>
    </location>
</feature>
<dbReference type="Pfam" id="PF08281">
    <property type="entry name" value="Sigma70_r4_2"/>
    <property type="match status" value="1"/>
</dbReference>
<evidence type="ECO:0000256" key="4">
    <source>
        <dbReference type="ARBA" id="ARBA00023163"/>
    </source>
</evidence>
<dbReference type="InterPro" id="IPR013249">
    <property type="entry name" value="RNA_pol_sigma70_r4_t2"/>
</dbReference>
<dbReference type="Pfam" id="PF04542">
    <property type="entry name" value="Sigma70_r2"/>
    <property type="match status" value="1"/>
</dbReference>
<sequence length="185" mass="21513">MNIQALITECIKNKRSAQQQLYNAYADTMLTVCYRYTRNIHDAEDVLQIGFVKVFKNIAQFNNQGELGAWIRRIMVNSSLDYIKKHSRYNKELVFEEINLHQVSTDNPDVKLLAQDIIELIRELPFGYQTIFNLIGVEGYSHAEAAQMLNISEQTSRSQYSRARASLIKQIQQRSSKPENFKNYV</sequence>
<comment type="similarity">
    <text evidence="1">Belongs to the sigma-70 factor family. ECF subfamily.</text>
</comment>
<accession>A0ABT4UH64</accession>
<protein>
    <submittedName>
        <fullName evidence="7">RNA polymerase sigma factor</fullName>
    </submittedName>
</protein>
<evidence type="ECO:0000259" key="5">
    <source>
        <dbReference type="Pfam" id="PF04542"/>
    </source>
</evidence>
<keyword evidence="2" id="KW-0805">Transcription regulation</keyword>